<name>A0ABV5RLQ3_9ACTN</name>
<dbReference type="Pfam" id="PF25275">
    <property type="entry name" value="Golvesin_C"/>
    <property type="match status" value="2"/>
</dbReference>
<comment type="caution">
    <text evidence="3">The sequence shown here is derived from an EMBL/GenBank/DDBJ whole genome shotgun (WGS) entry which is preliminary data.</text>
</comment>
<dbReference type="NCBIfam" id="TIGR01643">
    <property type="entry name" value="YD_repeat_2x"/>
    <property type="match status" value="5"/>
</dbReference>
<dbReference type="RefSeq" id="WP_345511491.1">
    <property type="nucleotide sequence ID" value="NZ_BAAAXD010000011.1"/>
</dbReference>
<dbReference type="InterPro" id="IPR033803">
    <property type="entry name" value="CBD-like_Golvesin-Xly"/>
</dbReference>
<dbReference type="Proteomes" id="UP001589710">
    <property type="component" value="Unassembled WGS sequence"/>
</dbReference>
<dbReference type="InterPro" id="IPR031325">
    <property type="entry name" value="RHS_repeat"/>
</dbReference>
<dbReference type="InterPro" id="IPR022385">
    <property type="entry name" value="Rhs_assc_core"/>
</dbReference>
<gene>
    <name evidence="3" type="ORF">ACFFTL_42700</name>
</gene>
<keyword evidence="4" id="KW-1185">Reference proteome</keyword>
<accession>A0ABV5RLQ3</accession>
<feature type="region of interest" description="Disordered" evidence="1">
    <location>
        <begin position="2300"/>
        <end position="2336"/>
    </location>
</feature>
<dbReference type="EMBL" id="JBHMCG010000193">
    <property type="protein sequence ID" value="MFB9578794.1"/>
    <property type="molecule type" value="Genomic_DNA"/>
</dbReference>
<organism evidence="3 4">
    <name type="scientific">Streptomyces yanii</name>
    <dbReference type="NCBI Taxonomy" id="78510"/>
    <lineage>
        <taxon>Bacteria</taxon>
        <taxon>Bacillati</taxon>
        <taxon>Actinomycetota</taxon>
        <taxon>Actinomycetes</taxon>
        <taxon>Kitasatosporales</taxon>
        <taxon>Streptomycetaceae</taxon>
        <taxon>Streptomyces</taxon>
    </lineage>
</organism>
<dbReference type="PANTHER" id="PTHR32305:SF15">
    <property type="entry name" value="PROTEIN RHSA-RELATED"/>
    <property type="match status" value="1"/>
</dbReference>
<feature type="domain" description="Golvesin/Xly CBD-like" evidence="2">
    <location>
        <begin position="97"/>
        <end position="233"/>
    </location>
</feature>
<sequence>MISSDGPASNYDDNWRLSVGNTTTGSSRALLRFPLGTVPAGTKLDSADLKLYYDQTHTTGDTEVQLEAHRATQEWTEAGATWNNANAITGELSGTSVVVDDGDAGRTAAVGAWPASGNTAYTQYAVNQDYLYNKDSVAGDTYTWQPSLPEDGDYQVETHYVPASDRATDAPYTVTYNGGTKAYTVNQQAGSAGVWKTLGTHPFKAGTLGKVVLGDGPASTSTTVLADAVRFTKGGVVTKKPGELNTWHSFPVTKTVQSWIDGTYTNNGFVIKAGDESANGPKGGPRYEGSEFGYAGESANYPKLVLTYGRQGVDLAAPTTIHDTGAELNWSAYTDPSALSTDDDLVEYQIHRSINQTFTPSAATMVAPVAPGTTSFTDTTAVPTKADDPDPFGRAYYYMVAVKTKDRQVLPAQTQLVRLPKAGRTTKVLEASADTTLSSAEPTLAHDTFTEGGPQNWISVGNNSATYGKTRALLKFPQLGIPATARVLDATVRLWGTQTSQDAAGAIYELRPLTRDFDETATWVKADAATNWTTQGGDVGATVSDNGSKTNDPARHDWNVTSLAQSWVTTPTSQKGVAIKMADEAVQQERTLFLSSEGAEPRLHPKIVVTYIDSTTESTYYAPQTPARMTPNTTYTVDFTLTNTTATTWKATDQVLTYKWALPDGTDVTNGGNQIQTALPRDVVPGDSVNLQAQVKTPVNSDAGNKRTDYALTWDVFNKTNSTWISGTAGIPGLKQNVAVEDPTSNQLGMEKFYSYTGKNTGAGSTVMNNLASGNSVWQYNAFTNPGRGLSTFARFAYNSLDTSDTVSGHGWSFQVSGPIRLGAPLEFHPKPNPTEIRLPDGDGTTHVFRWDSAANAWKAPAGVHYKLAAKPGLDCTPLKDPVPDAWTMTRPDGTRFVFGCDGYMTSINDKNGNTQTFTYEERKSNNKPTKFLKYITDPAGRQSLTVEYYTKADSSNPKIIDHVKSMTDISLRKLTFEYSDKGLLTKLTDGAGSSQPKVFAFEYDATQGNKNVKLVKATDPRGNATAMAYYAPQTGDDPKYHWWTKTITDRLQGTTGFAYSVNAGNAKFTDTKVTDAESHATDYVTDDFSRPVQSTNAKSQITKMSWDGDNNVTYLEEANGAKTAYCYDQKTGYPLWERDAENNKAGVPAQSDCAPGSYPANSAQYTYQTRTDGFSADLTTKISPEGRKWQFGYDTFGNLKTVTDPKGVSTTGTAGDYTTTYEYDSYGQLTKAIDANGNPTVNSGFGPTGYPTKITDALTNPTWFAYDDRGQVTEVTDALGKKTTQSYDVFGRTMERTVPKKQDQGTLITTPAPVYDANDNIVTSTAPNGAVSTALYDAVDQVVSATAPKDTATSGERRTSYTYDKAGNLTSTIEPKGTLTTGDPSDYRTTRTYDAVSQLTSVVNAAGHKLSYEYDNVGNLVTVVDPKKNATADTTDFTTKTAYDLNHRVTSVTDAAGKTTKKGYDKDSLVVSSTDAENNTTTVVHDERGKKKEVKVPYEGTTFRTTKYEYDQVGNTTKVISPRGVDTAAADDFTAETTYDALNRVKRQIQPYDLADARYNKKVWTETTYDEVGRVKTVSAPPSERQTVRNDSTYSYFDNGWVESSTDPWAIVTSYDYNELGKQTSRTLTSAGGSSNRTMTWSYFPDGKLKSRSDDGVPVGSAVVLVDNSDTQNTTATGTWTKASVSGQHGYDHQVHAAGTGTDAFTWTLNIPKDGTYTAYVKYPKVTGAATTAKYTVTHAGGATDKVINQGTGDGTWVPLGSYSFTQSGAAKLQLFQNGGGAVVADGVKLVRNTAGETDTEKNNFTYGYDVNANLTSIDDTSSGARIDTYAVAYTGLNQVQKVTESADGQEKKATSFTYDRNGLPETVTHPDQFSTFTYDLRDIVASVSVGTSATDGSPKVSSYTYTARGQTLKETKANGNTVDHAYFLDGSVKTRTEKQANGTLVSQHTLSYDANGNPAQDVGRKMSADAASTYIDVTAAYTYDPVDRIAEVTKTGTHASTETYVHDDNANVVAQTVKGVSSSFTYDRDRLQSATISGAVANYNYDAFGRLETVTGGGKVVERNTYDGFDHVVETSRLTGDGGQSVTQYAFDPFDRTTSKTGGGKTTTFNYLGLSAEVLSEEVAGAVTASYQYSPWGERLSQLKNPGATEELGVYGYNARGDVETVTTTAGDTSATYGYTAYGKDEAGEFTGRDKADPDDPAKDAFNPYRYNAKRWDVSSGTYDMGFRDYKPELNRFTTRDMYNGALADMRLGADPVTGNRYAFTGGNPVGRVELDGHEPDCMGYNSFTCPRMNHDVETPSGPGEWGNSWQLTTDDTPSTESDEPAAAPAPQPKPIPAWENFLGGVTHTLLTGFTQGGSDGGSTGICAGIGGAMFVGYAEQGCFMVVQTSNGDYDIGFTESHGPAVGDGASASLDIVWSNADSFNQLAGSGVGADAAVGPLVGVHGLYGRAVNSADEWSFPTDFSNPWVVNSDGDPVYTVGGGVTLVTGVDVGGGTSFTTVYGGSGW</sequence>
<reference evidence="3 4" key="1">
    <citation type="submission" date="2024-09" db="EMBL/GenBank/DDBJ databases">
        <authorList>
            <person name="Sun Q."/>
            <person name="Mori K."/>
        </authorList>
    </citation>
    <scope>NUCLEOTIDE SEQUENCE [LARGE SCALE GENOMIC DNA]</scope>
    <source>
        <strain evidence="3 4">JCM 3331</strain>
    </source>
</reference>
<dbReference type="InterPro" id="IPR006530">
    <property type="entry name" value="YD"/>
</dbReference>
<evidence type="ECO:0000313" key="4">
    <source>
        <dbReference type="Proteomes" id="UP001589710"/>
    </source>
</evidence>
<feature type="compositionally biased region" description="Low complexity" evidence="1">
    <location>
        <begin position="2315"/>
        <end position="2329"/>
    </location>
</feature>
<dbReference type="PANTHER" id="PTHR32305">
    <property type="match status" value="1"/>
</dbReference>
<dbReference type="NCBIfam" id="NF033679">
    <property type="entry name" value="DNRLRE_dom"/>
    <property type="match status" value="3"/>
</dbReference>
<dbReference type="Gene3D" id="2.60.40.10">
    <property type="entry name" value="Immunoglobulins"/>
    <property type="match status" value="1"/>
</dbReference>
<dbReference type="Pfam" id="PF05593">
    <property type="entry name" value="RHS_repeat"/>
    <property type="match status" value="5"/>
</dbReference>
<feature type="domain" description="Golvesin/Xly CBD-like" evidence="2">
    <location>
        <begin position="1665"/>
        <end position="1793"/>
    </location>
</feature>
<evidence type="ECO:0000259" key="2">
    <source>
        <dbReference type="Pfam" id="PF25275"/>
    </source>
</evidence>
<dbReference type="InterPro" id="IPR050708">
    <property type="entry name" value="T6SS_VgrG/RHS"/>
</dbReference>
<protein>
    <submittedName>
        <fullName evidence="3">DNRLRE domain-containing protein</fullName>
    </submittedName>
</protein>
<dbReference type="InterPro" id="IPR013783">
    <property type="entry name" value="Ig-like_fold"/>
</dbReference>
<dbReference type="Gene3D" id="2.180.10.10">
    <property type="entry name" value="RHS repeat-associated core"/>
    <property type="match status" value="4"/>
</dbReference>
<proteinExistence type="predicted"/>
<dbReference type="NCBIfam" id="TIGR03696">
    <property type="entry name" value="Rhs_assc_core"/>
    <property type="match status" value="1"/>
</dbReference>
<evidence type="ECO:0000313" key="3">
    <source>
        <dbReference type="EMBL" id="MFB9578794.1"/>
    </source>
</evidence>
<evidence type="ECO:0000256" key="1">
    <source>
        <dbReference type="SAM" id="MobiDB-lite"/>
    </source>
</evidence>